<dbReference type="RefSeq" id="WP_260726867.1">
    <property type="nucleotide sequence ID" value="NZ_BAAABS010000070.1"/>
</dbReference>
<sequence>MTVDQDEPSGSCPACWRRDPHTPQLCGVCRSRFRTWLVEIPDLHAQLLAEEPSGIAGQRAGGRVSGSKERPLPIRVDPLDLTGPARHVWLLGEDQVGYESVASVLDFWVRDWREARGGLERLPEPSVPVLAAWLLRRADDAMDAHPAVDECFEDVRRVHGALRAQLGLVDPRPEYLDGVPCKRCGAATLWRVPGSDYASECAIPTCKGLLTEDEYAAWTSEVATTVRRNGIRRSDKPAA</sequence>
<evidence type="ECO:0000313" key="2">
    <source>
        <dbReference type="Proteomes" id="UP001058271"/>
    </source>
</evidence>
<organism evidence="1 2">
    <name type="scientific">Dactylosporangium roseum</name>
    <dbReference type="NCBI Taxonomy" id="47989"/>
    <lineage>
        <taxon>Bacteria</taxon>
        <taxon>Bacillati</taxon>
        <taxon>Actinomycetota</taxon>
        <taxon>Actinomycetes</taxon>
        <taxon>Micromonosporales</taxon>
        <taxon>Micromonosporaceae</taxon>
        <taxon>Dactylosporangium</taxon>
    </lineage>
</organism>
<protein>
    <submittedName>
        <fullName evidence="1">Uncharacterized protein</fullName>
    </submittedName>
</protein>
<proteinExistence type="predicted"/>
<keyword evidence="2" id="KW-1185">Reference proteome</keyword>
<reference evidence="1" key="1">
    <citation type="submission" date="2021-04" db="EMBL/GenBank/DDBJ databases">
        <title>Biosynthetic gene clusters of Dactylosporangioum roseum.</title>
        <authorList>
            <person name="Hartkoorn R.C."/>
            <person name="Beaudoing E."/>
            <person name="Hot D."/>
            <person name="Moureu S."/>
        </authorList>
    </citation>
    <scope>NUCLEOTIDE SEQUENCE</scope>
    <source>
        <strain evidence="1">NRRL B-16295</strain>
    </source>
</reference>
<dbReference type="EMBL" id="CP073721">
    <property type="protein sequence ID" value="UWZ37510.1"/>
    <property type="molecule type" value="Genomic_DNA"/>
</dbReference>
<evidence type="ECO:0000313" key="1">
    <source>
        <dbReference type="EMBL" id="UWZ37510.1"/>
    </source>
</evidence>
<dbReference type="Proteomes" id="UP001058271">
    <property type="component" value="Chromosome"/>
</dbReference>
<gene>
    <name evidence="1" type="ORF">Drose_04295</name>
</gene>
<accession>A0ABY5Z628</accession>
<name>A0ABY5Z628_9ACTN</name>